<dbReference type="Pfam" id="PF01381">
    <property type="entry name" value="HTH_3"/>
    <property type="match status" value="1"/>
</dbReference>
<dbReference type="Proteomes" id="UP000053433">
    <property type="component" value="Unassembled WGS sequence"/>
</dbReference>
<accession>A0A0W7TSD7</accession>
<dbReference type="InterPro" id="IPR001387">
    <property type="entry name" value="Cro/C1-type_HTH"/>
</dbReference>
<dbReference type="Gene3D" id="1.10.260.40">
    <property type="entry name" value="lambda repressor-like DNA-binding domains"/>
    <property type="match status" value="1"/>
</dbReference>
<organism evidence="2 3">
    <name type="scientific">Ruthenibacterium lactatiformans</name>
    <dbReference type="NCBI Taxonomy" id="1550024"/>
    <lineage>
        <taxon>Bacteria</taxon>
        <taxon>Bacillati</taxon>
        <taxon>Bacillota</taxon>
        <taxon>Clostridia</taxon>
        <taxon>Eubacteriales</taxon>
        <taxon>Oscillospiraceae</taxon>
        <taxon>Ruthenibacterium</taxon>
    </lineage>
</organism>
<dbReference type="SMART" id="SM00530">
    <property type="entry name" value="HTH_XRE"/>
    <property type="match status" value="1"/>
</dbReference>
<gene>
    <name evidence="2" type="ORF">ASJ35_06935</name>
</gene>
<name>A0A0W7TSD7_9FIRM</name>
<proteinExistence type="predicted"/>
<feature type="domain" description="HTH cro/C1-type" evidence="1">
    <location>
        <begin position="7"/>
        <end position="65"/>
    </location>
</feature>
<protein>
    <submittedName>
        <fullName evidence="2">XRE family transcriptional regulator</fullName>
    </submittedName>
</protein>
<dbReference type="InterPro" id="IPR010982">
    <property type="entry name" value="Lambda_DNA-bd_dom_sf"/>
</dbReference>
<dbReference type="AlphaFoldDB" id="A0A0W7TSD7"/>
<reference evidence="2 3" key="1">
    <citation type="submission" date="2015-10" db="EMBL/GenBank/DDBJ databases">
        <title>A novel member of the family Ruminococcaceae isolated from human faeces.</title>
        <authorList>
            <person name="Shkoporov A.N."/>
            <person name="Chaplin A.V."/>
            <person name="Motuzova O.V."/>
            <person name="Kafarskaia L.I."/>
            <person name="Efimov B.A."/>
        </authorList>
    </citation>
    <scope>NUCLEOTIDE SEQUENCE [LARGE SCALE GENOMIC DNA]</scope>
    <source>
        <strain evidence="2 3">668</strain>
    </source>
</reference>
<evidence type="ECO:0000313" key="3">
    <source>
        <dbReference type="Proteomes" id="UP000053433"/>
    </source>
</evidence>
<comment type="caution">
    <text evidence="2">The sequence shown here is derived from an EMBL/GenBank/DDBJ whole genome shotgun (WGS) entry which is preliminary data.</text>
</comment>
<evidence type="ECO:0000259" key="1">
    <source>
        <dbReference type="PROSITE" id="PS50943"/>
    </source>
</evidence>
<evidence type="ECO:0000313" key="2">
    <source>
        <dbReference type="EMBL" id="KUE76737.1"/>
    </source>
</evidence>
<dbReference type="RefSeq" id="WP_058723080.1">
    <property type="nucleotide sequence ID" value="NZ_LMUA01000007.1"/>
</dbReference>
<dbReference type="PROSITE" id="PS50943">
    <property type="entry name" value="HTH_CROC1"/>
    <property type="match status" value="1"/>
</dbReference>
<dbReference type="CDD" id="cd00093">
    <property type="entry name" value="HTH_XRE"/>
    <property type="match status" value="1"/>
</dbReference>
<sequence>MAIGERINFFRNMRGMTQKYLGMQVGFPEKSADVRLAQYETGTRTPKTDLTAALADTLDVSPQALAVPDIDSYIGLMHTLFTLEDRYGLHIDEADGEVCLKVDVRKNKDAAQLHEMLCAWRQAAAMLKAGEITQEEYDRWRYRYPEFDSTQRWVKVPSQELSDMLVDAFSNDQNENENA</sequence>
<dbReference type="EMBL" id="LMUA01000007">
    <property type="protein sequence ID" value="KUE76737.1"/>
    <property type="molecule type" value="Genomic_DNA"/>
</dbReference>
<dbReference type="GO" id="GO:0003677">
    <property type="term" value="F:DNA binding"/>
    <property type="evidence" value="ECO:0007669"/>
    <property type="project" value="InterPro"/>
</dbReference>
<dbReference type="SUPFAM" id="SSF47413">
    <property type="entry name" value="lambda repressor-like DNA-binding domains"/>
    <property type="match status" value="1"/>
</dbReference>